<sequence length="266" mass="30130">MYLGTVLASIIGYFIGSFSFSITIVKFKANKDVREFGSKNAGATNASRIIGKSWGVAIMLLDLTKILFTAVVAMLINLIPSDLFNQTSFIIPGIIALIGHCWPIYYKFKGGKAVSCFFGVLLISNLIIFALFFILFMILLFTTRKVSIASLSSAIIATALIWVPQISGGNQFIFSGYDFFYQVYENNFYAVWFNKFHDLSVDNKFYDSFITIDIVVTLALFLLLFRHRENIIRIFKGTEPAFLKSKKEKKKSEILKTNKEDIKMIN</sequence>
<dbReference type="UniPathway" id="UPA00085"/>
<name>S5LXA4_9MOLU</name>
<feature type="transmembrane region" description="Helical" evidence="10">
    <location>
        <begin position="117"/>
        <end position="141"/>
    </location>
</feature>
<dbReference type="AlphaFoldDB" id="S5LXA4"/>
<gene>
    <name evidence="10 11" type="primary">plsY</name>
    <name evidence="11" type="ORF">STAIW_v1c06320</name>
</gene>
<dbReference type="HAMAP" id="MF_01043">
    <property type="entry name" value="PlsY"/>
    <property type="match status" value="1"/>
</dbReference>
<comment type="catalytic activity">
    <reaction evidence="10">
        <text>an acyl phosphate + sn-glycerol 3-phosphate = a 1-acyl-sn-glycero-3-phosphate + phosphate</text>
        <dbReference type="Rhea" id="RHEA:34075"/>
        <dbReference type="ChEBI" id="CHEBI:43474"/>
        <dbReference type="ChEBI" id="CHEBI:57597"/>
        <dbReference type="ChEBI" id="CHEBI:57970"/>
        <dbReference type="ChEBI" id="CHEBI:59918"/>
        <dbReference type="EC" id="2.3.1.275"/>
    </reaction>
</comment>
<evidence type="ECO:0000256" key="7">
    <source>
        <dbReference type="ARBA" id="ARBA00023136"/>
    </source>
</evidence>
<comment type="similarity">
    <text evidence="10">Belongs to the PlsY family.</text>
</comment>
<evidence type="ECO:0000256" key="3">
    <source>
        <dbReference type="ARBA" id="ARBA00022679"/>
    </source>
</evidence>
<feature type="transmembrane region" description="Helical" evidence="10">
    <location>
        <begin position="205"/>
        <end position="225"/>
    </location>
</feature>
<keyword evidence="4 10" id="KW-0812">Transmembrane</keyword>
<keyword evidence="5 10" id="KW-1133">Transmembrane helix</keyword>
<evidence type="ECO:0000313" key="12">
    <source>
        <dbReference type="Proteomes" id="UP000014984"/>
    </source>
</evidence>
<keyword evidence="6 10" id="KW-0443">Lipid metabolism</keyword>
<evidence type="ECO:0000256" key="9">
    <source>
        <dbReference type="ARBA" id="ARBA00023264"/>
    </source>
</evidence>
<evidence type="ECO:0000256" key="6">
    <source>
        <dbReference type="ARBA" id="ARBA00023098"/>
    </source>
</evidence>
<proteinExistence type="inferred from homology"/>
<dbReference type="HOGENOM" id="CLU_081254_3_0_14"/>
<keyword evidence="11" id="KW-0012">Acyltransferase</keyword>
<dbReference type="GO" id="GO:0043772">
    <property type="term" value="F:acyl-phosphate glycerol-3-phosphate acyltransferase activity"/>
    <property type="evidence" value="ECO:0007669"/>
    <property type="project" value="UniProtKB-UniRule"/>
</dbReference>
<dbReference type="STRING" id="1276220.STAIW_v1c06320"/>
<keyword evidence="7 10" id="KW-0472">Membrane</keyword>
<feature type="transmembrane region" description="Helical" evidence="10">
    <location>
        <begin position="88"/>
        <end position="105"/>
    </location>
</feature>
<dbReference type="NCBIfam" id="TIGR00023">
    <property type="entry name" value="glycerol-3-phosphate 1-O-acyltransferase PlsY"/>
    <property type="match status" value="1"/>
</dbReference>
<dbReference type="PATRIC" id="fig|1276220.3.peg.644"/>
<protein>
    <recommendedName>
        <fullName evidence="10">Glycerol-3-phosphate acyltransferase</fullName>
    </recommendedName>
    <alternativeName>
        <fullName evidence="10">Acyl-PO4 G3P acyltransferase</fullName>
    </alternativeName>
    <alternativeName>
        <fullName evidence="10">Acyl-phosphate--glycerol-3-phosphate acyltransferase</fullName>
    </alternativeName>
    <alternativeName>
        <fullName evidence="10">G3P acyltransferase</fullName>
        <shortName evidence="10">GPAT</shortName>
        <ecNumber evidence="10">2.3.1.275</ecNumber>
    </alternativeName>
    <alternativeName>
        <fullName evidence="10">Lysophosphatidic acid synthase</fullName>
        <shortName evidence="10">LPA synthase</shortName>
    </alternativeName>
</protein>
<dbReference type="Pfam" id="PF02660">
    <property type="entry name" value="G3P_acyltransf"/>
    <property type="match status" value="1"/>
</dbReference>
<feature type="transmembrane region" description="Helical" evidence="10">
    <location>
        <begin position="54"/>
        <end position="76"/>
    </location>
</feature>
<evidence type="ECO:0000256" key="2">
    <source>
        <dbReference type="ARBA" id="ARBA00022516"/>
    </source>
</evidence>
<keyword evidence="8 10" id="KW-0594">Phospholipid biosynthesis</keyword>
<evidence type="ECO:0000256" key="1">
    <source>
        <dbReference type="ARBA" id="ARBA00022475"/>
    </source>
</evidence>
<accession>S5LXA4</accession>
<organism evidence="11 12">
    <name type="scientific">Spiroplasma taiwanense CT-1</name>
    <dbReference type="NCBI Taxonomy" id="1276220"/>
    <lineage>
        <taxon>Bacteria</taxon>
        <taxon>Bacillati</taxon>
        <taxon>Mycoplasmatota</taxon>
        <taxon>Mollicutes</taxon>
        <taxon>Entomoplasmatales</taxon>
        <taxon>Spiroplasmataceae</taxon>
        <taxon>Spiroplasma</taxon>
    </lineage>
</organism>
<dbReference type="EMBL" id="CP005074">
    <property type="protein sequence ID" value="AGR41251.1"/>
    <property type="molecule type" value="Genomic_DNA"/>
</dbReference>
<dbReference type="EC" id="2.3.1.275" evidence="10"/>
<evidence type="ECO:0000256" key="4">
    <source>
        <dbReference type="ARBA" id="ARBA00022692"/>
    </source>
</evidence>
<dbReference type="RefSeq" id="WP_020834390.1">
    <property type="nucleotide sequence ID" value="NC_021846.1"/>
</dbReference>
<evidence type="ECO:0000313" key="11">
    <source>
        <dbReference type="EMBL" id="AGR41251.1"/>
    </source>
</evidence>
<dbReference type="KEGG" id="stai:STAIW_v1c06320"/>
<dbReference type="GO" id="GO:0005886">
    <property type="term" value="C:plasma membrane"/>
    <property type="evidence" value="ECO:0007669"/>
    <property type="project" value="UniProtKB-SubCell"/>
</dbReference>
<reference evidence="11 12" key="1">
    <citation type="journal article" date="2013" name="Genome Biol. Evol.">
        <title>Comparison of metabolic capacities and inference of gene content evolution in mosquito-associated Spiroplasma diminutum and S. taiwanense.</title>
        <authorList>
            <person name="Lo W.S."/>
            <person name="Ku C."/>
            <person name="Chen L.L."/>
            <person name="Chang T.H."/>
            <person name="Kuo C.H."/>
        </authorList>
    </citation>
    <scope>NUCLEOTIDE SEQUENCE [LARGE SCALE GENOMIC DNA]</scope>
    <source>
        <strain evidence="11">CT-1</strain>
    </source>
</reference>
<keyword evidence="12" id="KW-1185">Reference proteome</keyword>
<keyword evidence="9 10" id="KW-1208">Phospholipid metabolism</keyword>
<keyword evidence="3 10" id="KW-0808">Transferase</keyword>
<comment type="subcellular location">
    <subcellularLocation>
        <location evidence="10">Cell membrane</location>
        <topology evidence="10">Multi-pass membrane protein</topology>
    </subcellularLocation>
</comment>
<feature type="transmembrane region" description="Helical" evidence="10">
    <location>
        <begin position="6"/>
        <end position="25"/>
    </location>
</feature>
<comment type="subunit">
    <text evidence="10">Probably interacts with PlsX.</text>
</comment>
<dbReference type="InterPro" id="IPR003811">
    <property type="entry name" value="G3P_acylTferase_PlsY"/>
</dbReference>
<comment type="function">
    <text evidence="10">Catalyzes the transfer of an acyl group from acyl-phosphate (acyl-PO(4)) to glycerol-3-phosphate (G3P) to form lysophosphatidic acid (LPA). This enzyme utilizes acyl-phosphate as fatty acyl donor, but not acyl-CoA or acyl-ACP.</text>
</comment>
<dbReference type="OrthoDB" id="9777124at2"/>
<dbReference type="eggNOG" id="COG0344">
    <property type="taxonomic scope" value="Bacteria"/>
</dbReference>
<dbReference type="GO" id="GO:0008654">
    <property type="term" value="P:phospholipid biosynthetic process"/>
    <property type="evidence" value="ECO:0007669"/>
    <property type="project" value="UniProtKB-UniRule"/>
</dbReference>
<evidence type="ECO:0000256" key="8">
    <source>
        <dbReference type="ARBA" id="ARBA00023209"/>
    </source>
</evidence>
<evidence type="ECO:0000256" key="10">
    <source>
        <dbReference type="HAMAP-Rule" id="MF_01043"/>
    </source>
</evidence>
<evidence type="ECO:0000256" key="5">
    <source>
        <dbReference type="ARBA" id="ARBA00022989"/>
    </source>
</evidence>
<keyword evidence="1 10" id="KW-1003">Cell membrane</keyword>
<keyword evidence="2 10" id="KW-0444">Lipid biosynthesis</keyword>
<dbReference type="Proteomes" id="UP000014984">
    <property type="component" value="Chromosome"/>
</dbReference>
<dbReference type="SMART" id="SM01207">
    <property type="entry name" value="G3P_acyltransf"/>
    <property type="match status" value="1"/>
</dbReference>
<dbReference type="PANTHER" id="PTHR30309:SF0">
    <property type="entry name" value="GLYCEROL-3-PHOSPHATE ACYLTRANSFERASE-RELATED"/>
    <property type="match status" value="1"/>
</dbReference>
<dbReference type="PANTHER" id="PTHR30309">
    <property type="entry name" value="INNER MEMBRANE PROTEIN YGIH"/>
    <property type="match status" value="1"/>
</dbReference>
<comment type="pathway">
    <text evidence="10">Lipid metabolism; phospholipid metabolism.</text>
</comment>